<feature type="compositionally biased region" description="Basic and acidic residues" evidence="5">
    <location>
        <begin position="389"/>
        <end position="400"/>
    </location>
</feature>
<evidence type="ECO:0000256" key="2">
    <source>
        <dbReference type="ARBA" id="ARBA00022692"/>
    </source>
</evidence>
<protein>
    <recommendedName>
        <fullName evidence="7">EamA domain-containing protein</fullName>
    </recommendedName>
</protein>
<evidence type="ECO:0000313" key="8">
    <source>
        <dbReference type="EMBL" id="CAD9160091.1"/>
    </source>
</evidence>
<feature type="transmembrane region" description="Helical" evidence="6">
    <location>
        <begin position="172"/>
        <end position="192"/>
    </location>
</feature>
<dbReference type="EMBL" id="HBGE01061516">
    <property type="protein sequence ID" value="CAD9160091.1"/>
    <property type="molecule type" value="Transcribed_RNA"/>
</dbReference>
<dbReference type="PANTHER" id="PTHR22911">
    <property type="entry name" value="ACYL-MALONYL CONDENSING ENZYME-RELATED"/>
    <property type="match status" value="1"/>
</dbReference>
<keyword evidence="4 6" id="KW-0472">Membrane</keyword>
<evidence type="ECO:0000259" key="7">
    <source>
        <dbReference type="Pfam" id="PF00892"/>
    </source>
</evidence>
<feature type="transmembrane region" description="Helical" evidence="6">
    <location>
        <begin position="143"/>
        <end position="165"/>
    </location>
</feature>
<sequence>MAQAPLVASILIAMGAMCFSFMGLFAKKAGTQGHLSCFVILAVRSSIGLVLNWGAVFASWFRARRADKKAKAMATAATLTPSLRLQRRGSTGSKASVDSEAKTAEEGSIFGLPRRVIVWLAVRSFAGFGCVLLEYAALRVLPLKVSAMIIYSSPAFIVLWAALLLGERISRAVVALQLVSFSGLVVVVRPWTLGEEGSAPVWSYIATVIGTSLAGLAYVSLRALAGTDYLTVMSTFLWVSLVCSVGVAVPMGAFNLPGADLKVWGFLIAVGVFAYIAEVCVTCGYQRAGAGTGQVSVFKFLSPVCSMLWGCLFLAEEIEWTDLAGAALILGSSATIVILQTKGHKHAKGDDTPKAEASPNPDMANPTFEVDLESDNPSSETCPECSNPEAREYQEVEEQHPSFCLTPTAKASTGDARSHPEDASAELNVAAI</sequence>
<dbReference type="SUPFAM" id="SSF103481">
    <property type="entry name" value="Multidrug resistance efflux transporter EmrE"/>
    <property type="match status" value="2"/>
</dbReference>
<evidence type="ECO:0000256" key="4">
    <source>
        <dbReference type="ARBA" id="ARBA00023136"/>
    </source>
</evidence>
<feature type="transmembrane region" description="Helical" evidence="6">
    <location>
        <begin position="263"/>
        <end position="285"/>
    </location>
</feature>
<accession>A0A7S1RA31</accession>
<proteinExistence type="predicted"/>
<evidence type="ECO:0000256" key="3">
    <source>
        <dbReference type="ARBA" id="ARBA00022989"/>
    </source>
</evidence>
<feature type="transmembrane region" description="Helical" evidence="6">
    <location>
        <begin position="38"/>
        <end position="61"/>
    </location>
</feature>
<name>A0A7S1RA31_ALECA</name>
<feature type="transmembrane region" description="Helical" evidence="6">
    <location>
        <begin position="236"/>
        <end position="257"/>
    </location>
</feature>
<dbReference type="AlphaFoldDB" id="A0A7S1RA31"/>
<comment type="subcellular location">
    <subcellularLocation>
        <location evidence="1">Membrane</location>
        <topology evidence="1">Multi-pass membrane protein</topology>
    </subcellularLocation>
</comment>
<organism evidence="8">
    <name type="scientific">Alexandrium catenella</name>
    <name type="common">Red tide dinoflagellate</name>
    <name type="synonym">Gonyaulax catenella</name>
    <dbReference type="NCBI Taxonomy" id="2925"/>
    <lineage>
        <taxon>Eukaryota</taxon>
        <taxon>Sar</taxon>
        <taxon>Alveolata</taxon>
        <taxon>Dinophyceae</taxon>
        <taxon>Gonyaulacales</taxon>
        <taxon>Pyrocystaceae</taxon>
        <taxon>Alexandrium</taxon>
    </lineage>
</organism>
<dbReference type="GO" id="GO:0016020">
    <property type="term" value="C:membrane"/>
    <property type="evidence" value="ECO:0007669"/>
    <property type="project" value="UniProtKB-SubCell"/>
</dbReference>
<keyword evidence="3 6" id="KW-1133">Transmembrane helix</keyword>
<evidence type="ECO:0000256" key="5">
    <source>
        <dbReference type="SAM" id="MobiDB-lite"/>
    </source>
</evidence>
<feature type="region of interest" description="Disordered" evidence="5">
    <location>
        <begin position="345"/>
        <end position="432"/>
    </location>
</feature>
<feature type="domain" description="EamA" evidence="7">
    <location>
        <begin position="113"/>
        <end position="188"/>
    </location>
</feature>
<feature type="transmembrane region" description="Helical" evidence="6">
    <location>
        <begin position="7"/>
        <end position="26"/>
    </location>
</feature>
<gene>
    <name evidence="8" type="ORF">ACAT0790_LOCUS36856</name>
</gene>
<evidence type="ECO:0000256" key="6">
    <source>
        <dbReference type="SAM" id="Phobius"/>
    </source>
</evidence>
<reference evidence="8" key="1">
    <citation type="submission" date="2021-01" db="EMBL/GenBank/DDBJ databases">
        <authorList>
            <person name="Corre E."/>
            <person name="Pelletier E."/>
            <person name="Niang G."/>
            <person name="Scheremetjew M."/>
            <person name="Finn R."/>
            <person name="Kale V."/>
            <person name="Holt S."/>
            <person name="Cochrane G."/>
            <person name="Meng A."/>
            <person name="Brown T."/>
            <person name="Cohen L."/>
        </authorList>
    </citation>
    <scope>NUCLEOTIDE SEQUENCE</scope>
    <source>
        <strain evidence="8">OF101</strain>
    </source>
</reference>
<feature type="transmembrane region" description="Helical" evidence="6">
    <location>
        <begin position="116"/>
        <end position="137"/>
    </location>
</feature>
<feature type="transmembrane region" description="Helical" evidence="6">
    <location>
        <begin position="204"/>
        <end position="224"/>
    </location>
</feature>
<dbReference type="Pfam" id="PF00892">
    <property type="entry name" value="EamA"/>
    <property type="match status" value="2"/>
</dbReference>
<keyword evidence="2 6" id="KW-0812">Transmembrane</keyword>
<evidence type="ECO:0000256" key="1">
    <source>
        <dbReference type="ARBA" id="ARBA00004141"/>
    </source>
</evidence>
<dbReference type="PANTHER" id="PTHR22911:SF6">
    <property type="entry name" value="SOLUTE CARRIER FAMILY 35 MEMBER G1"/>
    <property type="match status" value="1"/>
</dbReference>
<feature type="domain" description="EamA" evidence="7">
    <location>
        <begin position="203"/>
        <end position="337"/>
    </location>
</feature>
<dbReference type="InterPro" id="IPR037185">
    <property type="entry name" value="EmrE-like"/>
</dbReference>
<dbReference type="InterPro" id="IPR000620">
    <property type="entry name" value="EamA_dom"/>
</dbReference>